<dbReference type="InterPro" id="IPR004360">
    <property type="entry name" value="Glyas_Fos-R_dOase_dom"/>
</dbReference>
<organism evidence="2">
    <name type="scientific">freshwater metagenome</name>
    <dbReference type="NCBI Taxonomy" id="449393"/>
    <lineage>
        <taxon>unclassified sequences</taxon>
        <taxon>metagenomes</taxon>
        <taxon>ecological metagenomes</taxon>
    </lineage>
</organism>
<accession>A0A6J6HSP0</accession>
<proteinExistence type="predicted"/>
<dbReference type="Pfam" id="PF00903">
    <property type="entry name" value="Glyoxalase"/>
    <property type="match status" value="1"/>
</dbReference>
<sequence length="134" mass="14835">MATTVGQYCIKVSDLEKSVDFYVNLLGLKEQGRTEIPNVQEVHVAADVGGGRLQLAKFAETMSPQPIDHGNALWKTYVNVDDCKATWQKVVDAGYQSVMDPERLERWPVIVAFVMDPDGYLVELVQHDGTPPGS</sequence>
<dbReference type="PANTHER" id="PTHR46036:SF5">
    <property type="entry name" value="LACTOYLGLUTATHIONE LYASE"/>
    <property type="match status" value="1"/>
</dbReference>
<dbReference type="InterPro" id="IPR037523">
    <property type="entry name" value="VOC_core"/>
</dbReference>
<feature type="domain" description="VOC" evidence="1">
    <location>
        <begin position="4"/>
        <end position="127"/>
    </location>
</feature>
<dbReference type="PANTHER" id="PTHR46036">
    <property type="entry name" value="LACTOYLGLUTATHIONE LYASE"/>
    <property type="match status" value="1"/>
</dbReference>
<dbReference type="SUPFAM" id="SSF54593">
    <property type="entry name" value="Glyoxalase/Bleomycin resistance protein/Dihydroxybiphenyl dioxygenase"/>
    <property type="match status" value="1"/>
</dbReference>
<gene>
    <name evidence="2" type="ORF">UFOPK1835_01411</name>
</gene>
<dbReference type="AlphaFoldDB" id="A0A6J6HSP0"/>
<reference evidence="2" key="1">
    <citation type="submission" date="2020-05" db="EMBL/GenBank/DDBJ databases">
        <authorList>
            <person name="Chiriac C."/>
            <person name="Salcher M."/>
            <person name="Ghai R."/>
            <person name="Kavagutti S V."/>
        </authorList>
    </citation>
    <scope>NUCLEOTIDE SEQUENCE</scope>
</reference>
<dbReference type="GO" id="GO:0019243">
    <property type="term" value="P:methylglyoxal catabolic process to D-lactate via S-lactoyl-glutathione"/>
    <property type="evidence" value="ECO:0007669"/>
    <property type="project" value="TreeGrafter"/>
</dbReference>
<dbReference type="GO" id="GO:0005737">
    <property type="term" value="C:cytoplasm"/>
    <property type="evidence" value="ECO:0007669"/>
    <property type="project" value="TreeGrafter"/>
</dbReference>
<evidence type="ECO:0000259" key="1">
    <source>
        <dbReference type="PROSITE" id="PS51819"/>
    </source>
</evidence>
<dbReference type="Gene3D" id="3.10.180.10">
    <property type="entry name" value="2,3-Dihydroxybiphenyl 1,2-Dioxygenase, domain 1"/>
    <property type="match status" value="1"/>
</dbReference>
<dbReference type="EMBL" id="CAEZUP010000064">
    <property type="protein sequence ID" value="CAB4616086.1"/>
    <property type="molecule type" value="Genomic_DNA"/>
</dbReference>
<evidence type="ECO:0000313" key="2">
    <source>
        <dbReference type="EMBL" id="CAB4616086.1"/>
    </source>
</evidence>
<dbReference type="PROSITE" id="PS51819">
    <property type="entry name" value="VOC"/>
    <property type="match status" value="1"/>
</dbReference>
<name>A0A6J6HSP0_9ZZZZ</name>
<dbReference type="GO" id="GO:0004462">
    <property type="term" value="F:lactoylglutathione lyase activity"/>
    <property type="evidence" value="ECO:0007669"/>
    <property type="project" value="TreeGrafter"/>
</dbReference>
<dbReference type="InterPro" id="IPR029068">
    <property type="entry name" value="Glyas_Bleomycin-R_OHBP_Dase"/>
</dbReference>
<protein>
    <submittedName>
        <fullName evidence="2">Unannotated protein</fullName>
    </submittedName>
</protein>